<reference evidence="8 9" key="1">
    <citation type="journal article" date="2022" name="Nat. Genet.">
        <title>Improved pea reference genome and pan-genome highlight genomic features and evolutionary characteristics.</title>
        <authorList>
            <person name="Yang T."/>
            <person name="Liu R."/>
            <person name="Luo Y."/>
            <person name="Hu S."/>
            <person name="Wang D."/>
            <person name="Wang C."/>
            <person name="Pandey M.K."/>
            <person name="Ge S."/>
            <person name="Xu Q."/>
            <person name="Li N."/>
            <person name="Li G."/>
            <person name="Huang Y."/>
            <person name="Saxena R.K."/>
            <person name="Ji Y."/>
            <person name="Li M."/>
            <person name="Yan X."/>
            <person name="He Y."/>
            <person name="Liu Y."/>
            <person name="Wang X."/>
            <person name="Xiang C."/>
            <person name="Varshney R.K."/>
            <person name="Ding H."/>
            <person name="Gao S."/>
            <person name="Zong X."/>
        </authorList>
    </citation>
    <scope>NUCLEOTIDE SEQUENCE [LARGE SCALE GENOMIC DNA]</scope>
    <source>
        <strain evidence="8 9">cv. Zhongwan 6</strain>
    </source>
</reference>
<feature type="transmembrane region" description="Helical" evidence="6">
    <location>
        <begin position="117"/>
        <end position="139"/>
    </location>
</feature>
<evidence type="ECO:0000259" key="7">
    <source>
        <dbReference type="Pfam" id="PF25556"/>
    </source>
</evidence>
<dbReference type="GO" id="GO:0022857">
    <property type="term" value="F:transmembrane transporter activity"/>
    <property type="evidence" value="ECO:0007669"/>
    <property type="project" value="InterPro"/>
</dbReference>
<dbReference type="Pfam" id="PF25556">
    <property type="entry name" value="SET_TTL"/>
    <property type="match status" value="1"/>
</dbReference>
<evidence type="ECO:0000256" key="6">
    <source>
        <dbReference type="SAM" id="Phobius"/>
    </source>
</evidence>
<feature type="domain" description="Tubulin--tyrosine ligase-like protein 12 SET-like" evidence="7">
    <location>
        <begin position="1"/>
        <end position="58"/>
    </location>
</feature>
<gene>
    <name evidence="8" type="ORF">KIW84_055554</name>
</gene>
<keyword evidence="9" id="KW-1185">Reference proteome</keyword>
<evidence type="ECO:0000256" key="1">
    <source>
        <dbReference type="ARBA" id="ARBA00004141"/>
    </source>
</evidence>
<evidence type="ECO:0000256" key="5">
    <source>
        <dbReference type="ARBA" id="ARBA00023136"/>
    </source>
</evidence>
<dbReference type="AlphaFoldDB" id="A0A9D4WY70"/>
<dbReference type="InterPro" id="IPR006043">
    <property type="entry name" value="NCS2"/>
</dbReference>
<dbReference type="GO" id="GO:0016020">
    <property type="term" value="C:membrane"/>
    <property type="evidence" value="ECO:0007669"/>
    <property type="project" value="UniProtKB-SubCell"/>
</dbReference>
<evidence type="ECO:0000256" key="4">
    <source>
        <dbReference type="ARBA" id="ARBA00022989"/>
    </source>
</evidence>
<evidence type="ECO:0000313" key="9">
    <source>
        <dbReference type="Proteomes" id="UP001058974"/>
    </source>
</evidence>
<sequence>MDEFTSVLRHSDEPNFRVTPFLFMPEGNLASVVSYSSLWPTQNVWKGDECTRDVLLGNNAFDGKLLTEKLRKLNNSQQRIESVSFVYLTPALVIINAQEYQNLTEHKFRHIMRELQGAIIVGLIFQCILGFSGLMSILLRLINPVVVAPTVAAVGLVFFSYGFQQVGICMKISVPQIALVLFFTLYLRGISTFGRHLF</sequence>
<dbReference type="Gramene" id="Psat05G0555400-T1">
    <property type="protein sequence ID" value="KAI5410112.1"/>
    <property type="gene ID" value="KIW84_055554"/>
</dbReference>
<evidence type="ECO:0000256" key="3">
    <source>
        <dbReference type="ARBA" id="ARBA00022692"/>
    </source>
</evidence>
<keyword evidence="4 6" id="KW-1133">Transmembrane helix</keyword>
<dbReference type="EMBL" id="JAMSHJ010000005">
    <property type="protein sequence ID" value="KAI5410112.1"/>
    <property type="molecule type" value="Genomic_DNA"/>
</dbReference>
<dbReference type="Pfam" id="PF00860">
    <property type="entry name" value="Xan_ur_permease"/>
    <property type="match status" value="1"/>
</dbReference>
<evidence type="ECO:0000313" key="8">
    <source>
        <dbReference type="EMBL" id="KAI5410112.1"/>
    </source>
</evidence>
<keyword evidence="3 6" id="KW-0812">Transmembrane</keyword>
<comment type="similarity">
    <text evidence="2">Belongs to the nucleobase:cation symporter-2 (NCS2) (TC 2.A.40) family.</text>
</comment>
<dbReference type="Proteomes" id="UP001058974">
    <property type="component" value="Chromosome 5"/>
</dbReference>
<evidence type="ECO:0000256" key="2">
    <source>
        <dbReference type="ARBA" id="ARBA00008821"/>
    </source>
</evidence>
<keyword evidence="5 6" id="KW-0472">Membrane</keyword>
<proteinExistence type="inferred from homology"/>
<feature type="transmembrane region" description="Helical" evidence="6">
    <location>
        <begin position="175"/>
        <end position="194"/>
    </location>
</feature>
<name>A0A9D4WY70_PEA</name>
<organism evidence="8 9">
    <name type="scientific">Pisum sativum</name>
    <name type="common">Garden pea</name>
    <name type="synonym">Lathyrus oleraceus</name>
    <dbReference type="NCBI Taxonomy" id="3888"/>
    <lineage>
        <taxon>Eukaryota</taxon>
        <taxon>Viridiplantae</taxon>
        <taxon>Streptophyta</taxon>
        <taxon>Embryophyta</taxon>
        <taxon>Tracheophyta</taxon>
        <taxon>Spermatophyta</taxon>
        <taxon>Magnoliopsida</taxon>
        <taxon>eudicotyledons</taxon>
        <taxon>Gunneridae</taxon>
        <taxon>Pentapetalae</taxon>
        <taxon>rosids</taxon>
        <taxon>fabids</taxon>
        <taxon>Fabales</taxon>
        <taxon>Fabaceae</taxon>
        <taxon>Papilionoideae</taxon>
        <taxon>50 kb inversion clade</taxon>
        <taxon>NPAAA clade</taxon>
        <taxon>Hologalegina</taxon>
        <taxon>IRL clade</taxon>
        <taxon>Fabeae</taxon>
        <taxon>Lathyrus</taxon>
    </lineage>
</organism>
<dbReference type="PANTHER" id="PTHR11119">
    <property type="entry name" value="XANTHINE-URACIL / VITAMIN C PERMEASE FAMILY MEMBER"/>
    <property type="match status" value="1"/>
</dbReference>
<dbReference type="InterPro" id="IPR057954">
    <property type="entry name" value="SET_TTL12"/>
</dbReference>
<accession>A0A9D4WY70</accession>
<comment type="caution">
    <text evidence="8">The sequence shown here is derived from an EMBL/GenBank/DDBJ whole genome shotgun (WGS) entry which is preliminary data.</text>
</comment>
<protein>
    <recommendedName>
        <fullName evidence="7">Tubulin--tyrosine ligase-like protein 12 SET-like domain-containing protein</fullName>
    </recommendedName>
</protein>
<comment type="subcellular location">
    <subcellularLocation>
        <location evidence="1">Membrane</location>
        <topology evidence="1">Multi-pass membrane protein</topology>
    </subcellularLocation>
</comment>
<feature type="transmembrane region" description="Helical" evidence="6">
    <location>
        <begin position="145"/>
        <end position="163"/>
    </location>
</feature>